<proteinExistence type="predicted"/>
<sequence length="309" mass="35006">MCWPFADIWLETPPSSPPPPPPKRPHRRRETRKIFVPSEPAKHFATTNSRSRNEHKVIAAKRSAHTSFNINMTATAEDDSGSEPDHWPDDATGLEHVAIAAPGYNSHNALRSQSYVAAKSPSVAPSKAPSKAASSPKFEPVQQQAVYYQGPAFSAYHQPQYTYAPQPRPQPYAYPYPQAYYGYPTAPVYPPQQMANYHVYQPQYAAPQQPRPYEWKGRTKKQVEEDNMILAAKVGAYDKRKVVPTGVKDEQMMWCVETDGSHTLRTFVSIKGLKGEWKKDPRFEESYYFVRGEGEKKEETRGEKKGGKM</sequence>
<name>A0AAE1C669_9PEZI</name>
<protein>
    <submittedName>
        <fullName evidence="2">Uncharacterized protein</fullName>
    </submittedName>
</protein>
<accession>A0AAE1C669</accession>
<keyword evidence="3" id="KW-1185">Reference proteome</keyword>
<comment type="caution">
    <text evidence="2">The sequence shown here is derived from an EMBL/GenBank/DDBJ whole genome shotgun (WGS) entry which is preliminary data.</text>
</comment>
<evidence type="ECO:0000313" key="2">
    <source>
        <dbReference type="EMBL" id="KAK3679682.1"/>
    </source>
</evidence>
<dbReference type="AlphaFoldDB" id="A0AAE1C669"/>
<dbReference type="Proteomes" id="UP001274830">
    <property type="component" value="Unassembled WGS sequence"/>
</dbReference>
<organism evidence="2 3">
    <name type="scientific">Recurvomyces mirabilis</name>
    <dbReference type="NCBI Taxonomy" id="574656"/>
    <lineage>
        <taxon>Eukaryota</taxon>
        <taxon>Fungi</taxon>
        <taxon>Dikarya</taxon>
        <taxon>Ascomycota</taxon>
        <taxon>Pezizomycotina</taxon>
        <taxon>Dothideomycetes</taxon>
        <taxon>Dothideomycetidae</taxon>
        <taxon>Mycosphaerellales</taxon>
        <taxon>Teratosphaeriaceae</taxon>
        <taxon>Recurvomyces</taxon>
    </lineage>
</organism>
<dbReference type="EMBL" id="JAUTXT010000001">
    <property type="protein sequence ID" value="KAK3679682.1"/>
    <property type="molecule type" value="Genomic_DNA"/>
</dbReference>
<evidence type="ECO:0000313" key="3">
    <source>
        <dbReference type="Proteomes" id="UP001274830"/>
    </source>
</evidence>
<evidence type="ECO:0000256" key="1">
    <source>
        <dbReference type="SAM" id="MobiDB-lite"/>
    </source>
</evidence>
<reference evidence="2" key="1">
    <citation type="submission" date="2023-07" db="EMBL/GenBank/DDBJ databases">
        <title>Black Yeasts Isolated from many extreme environments.</title>
        <authorList>
            <person name="Coleine C."/>
            <person name="Stajich J.E."/>
            <person name="Selbmann L."/>
        </authorList>
    </citation>
    <scope>NUCLEOTIDE SEQUENCE</scope>
    <source>
        <strain evidence="2">CCFEE 5485</strain>
    </source>
</reference>
<gene>
    <name evidence="2" type="ORF">LTR78_000058</name>
</gene>
<feature type="region of interest" description="Disordered" evidence="1">
    <location>
        <begin position="1"/>
        <end position="54"/>
    </location>
</feature>